<proteinExistence type="inferred from homology"/>
<reference evidence="10" key="2">
    <citation type="submission" date="2015-01" db="EMBL/GenBank/DDBJ databases">
        <title>Evolutionary Origins and Diversification of the Mycorrhizal Mutualists.</title>
        <authorList>
            <consortium name="DOE Joint Genome Institute"/>
            <consortium name="Mycorrhizal Genomics Consortium"/>
            <person name="Kohler A."/>
            <person name="Kuo A."/>
            <person name="Nagy L.G."/>
            <person name="Floudas D."/>
            <person name="Copeland A."/>
            <person name="Barry K.W."/>
            <person name="Cichocki N."/>
            <person name="Veneault-Fourrey C."/>
            <person name="LaButti K."/>
            <person name="Lindquist E.A."/>
            <person name="Lipzen A."/>
            <person name="Lundell T."/>
            <person name="Morin E."/>
            <person name="Murat C."/>
            <person name="Riley R."/>
            <person name="Ohm R."/>
            <person name="Sun H."/>
            <person name="Tunlid A."/>
            <person name="Henrissat B."/>
            <person name="Grigoriev I.V."/>
            <person name="Hibbett D.S."/>
            <person name="Martin F."/>
        </authorList>
    </citation>
    <scope>NUCLEOTIDE SEQUENCE [LARGE SCALE GENOMIC DNA]</scope>
    <source>
        <strain evidence="10">ATCC 200175</strain>
    </source>
</reference>
<dbReference type="GO" id="GO:0005524">
    <property type="term" value="F:ATP binding"/>
    <property type="evidence" value="ECO:0007669"/>
    <property type="project" value="UniProtKB-KW"/>
</dbReference>
<feature type="region of interest" description="Disordered" evidence="6">
    <location>
        <begin position="337"/>
        <end position="407"/>
    </location>
</feature>
<dbReference type="PANTHER" id="PTHR13710:SF154">
    <property type="entry name" value="RECQ HELICASE, PUTATIVE (AFU_ORTHOLOGUE AFUA_6G14720)-RELATED"/>
    <property type="match status" value="1"/>
</dbReference>
<dbReference type="PROSITE" id="PS51194">
    <property type="entry name" value="HELICASE_CTER"/>
    <property type="match status" value="1"/>
</dbReference>
<dbReference type="AlphaFoldDB" id="A0A0C9TE86"/>
<evidence type="ECO:0000256" key="6">
    <source>
        <dbReference type="SAM" id="MobiDB-lite"/>
    </source>
</evidence>
<dbReference type="PROSITE" id="PS51192">
    <property type="entry name" value="HELICASE_ATP_BIND_1"/>
    <property type="match status" value="1"/>
</dbReference>
<dbReference type="GO" id="GO:0005737">
    <property type="term" value="C:cytoplasm"/>
    <property type="evidence" value="ECO:0007669"/>
    <property type="project" value="TreeGrafter"/>
</dbReference>
<evidence type="ECO:0000256" key="3">
    <source>
        <dbReference type="ARBA" id="ARBA00022840"/>
    </source>
</evidence>
<evidence type="ECO:0000256" key="2">
    <source>
        <dbReference type="ARBA" id="ARBA00022741"/>
    </source>
</evidence>
<dbReference type="Proteomes" id="UP000053647">
    <property type="component" value="Unassembled WGS sequence"/>
</dbReference>
<evidence type="ECO:0000259" key="8">
    <source>
        <dbReference type="PROSITE" id="PS51194"/>
    </source>
</evidence>
<organism evidence="9 10">
    <name type="scientific">Paxillus involutus ATCC 200175</name>
    <dbReference type="NCBI Taxonomy" id="664439"/>
    <lineage>
        <taxon>Eukaryota</taxon>
        <taxon>Fungi</taxon>
        <taxon>Dikarya</taxon>
        <taxon>Basidiomycota</taxon>
        <taxon>Agaricomycotina</taxon>
        <taxon>Agaricomycetes</taxon>
        <taxon>Agaricomycetidae</taxon>
        <taxon>Boletales</taxon>
        <taxon>Paxilineae</taxon>
        <taxon>Paxillaceae</taxon>
        <taxon>Paxillus</taxon>
    </lineage>
</organism>
<dbReference type="OrthoDB" id="2648609at2759"/>
<dbReference type="InterPro" id="IPR011545">
    <property type="entry name" value="DEAD/DEAH_box_helicase_dom"/>
</dbReference>
<dbReference type="HOGENOM" id="CLU_001103_19_0_1"/>
<feature type="compositionally biased region" description="Acidic residues" evidence="6">
    <location>
        <begin position="379"/>
        <end position="399"/>
    </location>
</feature>
<dbReference type="InterPro" id="IPR001650">
    <property type="entry name" value="Helicase_C-like"/>
</dbReference>
<dbReference type="InterPro" id="IPR027417">
    <property type="entry name" value="P-loop_NTPase"/>
</dbReference>
<reference evidence="9 10" key="1">
    <citation type="submission" date="2014-06" db="EMBL/GenBank/DDBJ databases">
        <authorList>
            <consortium name="DOE Joint Genome Institute"/>
            <person name="Kuo A."/>
            <person name="Kohler A."/>
            <person name="Nagy L.G."/>
            <person name="Floudas D."/>
            <person name="Copeland A."/>
            <person name="Barry K.W."/>
            <person name="Cichocki N."/>
            <person name="Veneault-Fourrey C."/>
            <person name="LaButti K."/>
            <person name="Lindquist E.A."/>
            <person name="Lipzen A."/>
            <person name="Lundell T."/>
            <person name="Morin E."/>
            <person name="Murat C."/>
            <person name="Sun H."/>
            <person name="Tunlid A."/>
            <person name="Henrissat B."/>
            <person name="Grigoriev I.V."/>
            <person name="Hibbett D.S."/>
            <person name="Martin F."/>
            <person name="Nordberg H.P."/>
            <person name="Cantor M.N."/>
            <person name="Hua S.X."/>
        </authorList>
    </citation>
    <scope>NUCLEOTIDE SEQUENCE [LARGE SCALE GENOMIC DNA]</scope>
    <source>
        <strain evidence="9 10">ATCC 200175</strain>
    </source>
</reference>
<feature type="domain" description="Helicase C-terminal" evidence="8">
    <location>
        <begin position="209"/>
        <end position="356"/>
    </location>
</feature>
<dbReference type="Pfam" id="PF00271">
    <property type="entry name" value="Helicase_C"/>
    <property type="match status" value="1"/>
</dbReference>
<dbReference type="SMART" id="SM00487">
    <property type="entry name" value="DEXDc"/>
    <property type="match status" value="1"/>
</dbReference>
<feature type="domain" description="Helicase ATP-binding" evidence="7">
    <location>
        <begin position="1"/>
        <end position="170"/>
    </location>
</feature>
<evidence type="ECO:0000256" key="4">
    <source>
        <dbReference type="ARBA" id="ARBA00034617"/>
    </source>
</evidence>
<dbReference type="GO" id="GO:0009378">
    <property type="term" value="F:four-way junction helicase activity"/>
    <property type="evidence" value="ECO:0007669"/>
    <property type="project" value="TreeGrafter"/>
</dbReference>
<keyword evidence="3" id="KW-0067">ATP-binding</keyword>
<keyword evidence="10" id="KW-1185">Reference proteome</keyword>
<dbReference type="GO" id="GO:0043138">
    <property type="term" value="F:3'-5' DNA helicase activity"/>
    <property type="evidence" value="ECO:0007669"/>
    <property type="project" value="UniProtKB-EC"/>
</dbReference>
<evidence type="ECO:0000313" key="10">
    <source>
        <dbReference type="Proteomes" id="UP000053647"/>
    </source>
</evidence>
<dbReference type="GO" id="GO:0005694">
    <property type="term" value="C:chromosome"/>
    <property type="evidence" value="ECO:0007669"/>
    <property type="project" value="TreeGrafter"/>
</dbReference>
<dbReference type="InterPro" id="IPR014001">
    <property type="entry name" value="Helicase_ATP-bd"/>
</dbReference>
<protein>
    <recommendedName>
        <fullName evidence="5">DNA 3'-5' helicase</fullName>
        <ecNumber evidence="5">5.6.2.4</ecNumber>
    </recommendedName>
</protein>
<comment type="catalytic activity">
    <reaction evidence="4">
        <text>Couples ATP hydrolysis with the unwinding of duplex DNA by translocating in the 3'-5' direction.</text>
        <dbReference type="EC" id="5.6.2.4"/>
    </reaction>
</comment>
<evidence type="ECO:0000259" key="7">
    <source>
        <dbReference type="PROSITE" id="PS51192"/>
    </source>
</evidence>
<dbReference type="EC" id="5.6.2.4" evidence="5"/>
<dbReference type="SUPFAM" id="SSF52540">
    <property type="entry name" value="P-loop containing nucleoside triphosphate hydrolases"/>
    <property type="match status" value="1"/>
</dbReference>
<keyword evidence="2" id="KW-0547">Nucleotide-binding</keyword>
<evidence type="ECO:0000256" key="5">
    <source>
        <dbReference type="ARBA" id="ARBA00034808"/>
    </source>
</evidence>
<evidence type="ECO:0000256" key="1">
    <source>
        <dbReference type="ARBA" id="ARBA00005446"/>
    </source>
</evidence>
<sequence>MFGHVPFKFTPTGAGKTLTFWIPLLFNGNGISIIITALNGLGDQNIAELQRLAIPAVNVTGQNATDKLFKEIEERQYRVVIISPELITQDRRVKTILWQSKKFVSHIFNITIDEGHCVSEWGKEFRPEYSQLGRLRWILPPQIPFHIVSATMPSRILKDVISTLNMRRENISKVRLSNDCPNIHLVVVELLHSAKSMYDINRVLRIHPSPLQAGSGLQHVKFMIFCNSCRDTQRMALFLREQLPPHLRDKIIWFHSGMTQEFRSEMIEKLRKGEIWGICCTDAAGMGLDIQDVEVIIQWGYVKSLCTLMQRLGRGARSPNLEATGIYFVDKNYNKKRGKGGMKPGSKRKSATQGGASKKARSSGAASGEVRGPVGRQEEADESESSESGSEEEETEENVEGASSSVEEEYETAVMDVFINAHKHSVCRRRVANEYFGNSSTCMLLLPDWIL</sequence>
<evidence type="ECO:0000313" key="9">
    <source>
        <dbReference type="EMBL" id="KIJ09268.1"/>
    </source>
</evidence>
<name>A0A0C9TE86_PAXIN</name>
<dbReference type="SMART" id="SM00490">
    <property type="entry name" value="HELICc"/>
    <property type="match status" value="1"/>
</dbReference>
<comment type="similarity">
    <text evidence="1">Belongs to the helicase family. RecQ subfamily.</text>
</comment>
<dbReference type="PANTHER" id="PTHR13710">
    <property type="entry name" value="DNA HELICASE RECQ FAMILY MEMBER"/>
    <property type="match status" value="1"/>
</dbReference>
<dbReference type="GO" id="GO:0000724">
    <property type="term" value="P:double-strand break repair via homologous recombination"/>
    <property type="evidence" value="ECO:0007669"/>
    <property type="project" value="TreeGrafter"/>
</dbReference>
<dbReference type="Gene3D" id="3.40.50.300">
    <property type="entry name" value="P-loop containing nucleotide triphosphate hydrolases"/>
    <property type="match status" value="2"/>
</dbReference>
<gene>
    <name evidence="9" type="ORF">PAXINDRAFT_164396</name>
</gene>
<feature type="compositionally biased region" description="Low complexity" evidence="6">
    <location>
        <begin position="354"/>
        <end position="368"/>
    </location>
</feature>
<dbReference type="Pfam" id="PF00270">
    <property type="entry name" value="DEAD"/>
    <property type="match status" value="1"/>
</dbReference>
<feature type="compositionally biased region" description="Basic residues" evidence="6">
    <location>
        <begin position="337"/>
        <end position="350"/>
    </location>
</feature>
<accession>A0A0C9TE86</accession>
<dbReference type="GO" id="GO:0003676">
    <property type="term" value="F:nucleic acid binding"/>
    <property type="evidence" value="ECO:0007669"/>
    <property type="project" value="InterPro"/>
</dbReference>
<dbReference type="EMBL" id="KN819482">
    <property type="protein sequence ID" value="KIJ09268.1"/>
    <property type="molecule type" value="Genomic_DNA"/>
</dbReference>